<feature type="region of interest" description="Disordered" evidence="1">
    <location>
        <begin position="1"/>
        <end position="72"/>
    </location>
</feature>
<dbReference type="Proteomes" id="UP000476176">
    <property type="component" value="Unassembled WGS sequence"/>
</dbReference>
<dbReference type="AlphaFoldDB" id="A0A6G0M7S0"/>
<comment type="caution">
    <text evidence="2">The sequence shown here is derived from an EMBL/GenBank/DDBJ whole genome shotgun (WGS) entry which is preliminary data.</text>
</comment>
<dbReference type="EMBL" id="QXGC01009123">
    <property type="protein sequence ID" value="KAE9157990.1"/>
    <property type="molecule type" value="Genomic_DNA"/>
</dbReference>
<evidence type="ECO:0000313" key="2">
    <source>
        <dbReference type="EMBL" id="KAE9157990.1"/>
    </source>
</evidence>
<evidence type="ECO:0000313" key="3">
    <source>
        <dbReference type="Proteomes" id="UP000476176"/>
    </source>
</evidence>
<sequence>MNTFVSSEPPTLVNEGLTNVQQTPAAPVATGGQPRDQPAATRRPAVLLSRDDGDDDDSSGSSSDDNSDGKQR</sequence>
<accession>A0A6G0M7S0</accession>
<proteinExistence type="predicted"/>
<protein>
    <submittedName>
        <fullName evidence="2">Uncharacterized protein</fullName>
    </submittedName>
</protein>
<gene>
    <name evidence="2" type="ORF">PF004_g32025</name>
</gene>
<evidence type="ECO:0000256" key="1">
    <source>
        <dbReference type="SAM" id="MobiDB-lite"/>
    </source>
</evidence>
<name>A0A6G0M7S0_9STRA</name>
<organism evidence="2 3">
    <name type="scientific">Phytophthora fragariae</name>
    <dbReference type="NCBI Taxonomy" id="53985"/>
    <lineage>
        <taxon>Eukaryota</taxon>
        <taxon>Sar</taxon>
        <taxon>Stramenopiles</taxon>
        <taxon>Oomycota</taxon>
        <taxon>Peronosporomycetes</taxon>
        <taxon>Peronosporales</taxon>
        <taxon>Peronosporaceae</taxon>
        <taxon>Phytophthora</taxon>
    </lineage>
</organism>
<reference evidence="2 3" key="1">
    <citation type="submission" date="2018-09" db="EMBL/GenBank/DDBJ databases">
        <title>Genomic investigation of the strawberry pathogen Phytophthora fragariae indicates pathogenicity is determined by transcriptional variation in three key races.</title>
        <authorList>
            <person name="Adams T.M."/>
            <person name="Armitage A.D."/>
            <person name="Sobczyk M.K."/>
            <person name="Bates H.J."/>
            <person name="Dunwell J.M."/>
            <person name="Nellist C.F."/>
            <person name="Harrison R.J."/>
        </authorList>
    </citation>
    <scope>NUCLEOTIDE SEQUENCE [LARGE SCALE GENOMIC DNA]</scope>
    <source>
        <strain evidence="2 3">BC-23</strain>
    </source>
</reference>